<dbReference type="RefSeq" id="WP_139456113.1">
    <property type="nucleotide sequence ID" value="NZ_VDCH01000003.1"/>
</dbReference>
<gene>
    <name evidence="1" type="ORF">FGF66_02410</name>
</gene>
<dbReference type="Proteomes" id="UP000308271">
    <property type="component" value="Unassembled WGS sequence"/>
</dbReference>
<comment type="caution">
    <text evidence="1">The sequence shown here is derived from an EMBL/GenBank/DDBJ whole genome shotgun (WGS) entry which is preliminary data.</text>
</comment>
<accession>A0A5C4S8J5</accession>
<keyword evidence="2" id="KW-1185">Reference proteome</keyword>
<evidence type="ECO:0000313" key="2">
    <source>
        <dbReference type="Proteomes" id="UP000308271"/>
    </source>
</evidence>
<dbReference type="Gene3D" id="3.40.470.10">
    <property type="entry name" value="Uracil-DNA glycosylase-like domain"/>
    <property type="match status" value="1"/>
</dbReference>
<dbReference type="InterPro" id="IPR036895">
    <property type="entry name" value="Uracil-DNA_glycosylase-like_sf"/>
</dbReference>
<evidence type="ECO:0008006" key="3">
    <source>
        <dbReference type="Google" id="ProtNLM"/>
    </source>
</evidence>
<sequence length="226" mass="25726">MSKSAKLFALAEKRKAITYEGYTAIGDYNGGIWECDYVSPYSKSAHNTDADILIILQDWCSKESFQENVCQETLEYGYTPSVRTNIKLKKLLKKHLNVTFEQTYATNLFPYIKPGPMDAYIPKKDLLKAAKDFTLPIIEIIKPQIAICLGRATFDAIRKACGLESVKDMEEAVKSHFSHQGTEIFFQAHTGPHGQNYRNRNGVDRVSQDWQVMLPYLKNRITSKST</sequence>
<evidence type="ECO:0000313" key="1">
    <source>
        <dbReference type="EMBL" id="TNJ39810.1"/>
    </source>
</evidence>
<dbReference type="OrthoDB" id="5917343at2"/>
<protein>
    <recommendedName>
        <fullName evidence="3">Uracil-DNA glycosylase-like domain-containing protein</fullName>
    </recommendedName>
</protein>
<dbReference type="SUPFAM" id="SSF52141">
    <property type="entry name" value="Uracil-DNA glycosylase-like"/>
    <property type="match status" value="1"/>
</dbReference>
<reference evidence="1 2" key="1">
    <citation type="submission" date="2019-05" db="EMBL/GenBank/DDBJ databases">
        <title>Draft Whole-Genome sequence of the green sulfur bacterium Chlorobaculum thiosulfatiphilum DSM 249.</title>
        <authorList>
            <person name="Meyer T.E."/>
            <person name="Kyndt J.A."/>
        </authorList>
    </citation>
    <scope>NUCLEOTIDE SEQUENCE [LARGE SCALE GENOMIC DNA]</scope>
    <source>
        <strain evidence="1 2">DSM 249</strain>
    </source>
</reference>
<organism evidence="1 2">
    <name type="scientific">Chlorobaculum thiosulfatiphilum</name>
    <name type="common">Chlorobium limicola f.sp. thiosulfatophilum</name>
    <dbReference type="NCBI Taxonomy" id="115852"/>
    <lineage>
        <taxon>Bacteria</taxon>
        <taxon>Pseudomonadati</taxon>
        <taxon>Chlorobiota</taxon>
        <taxon>Chlorobiia</taxon>
        <taxon>Chlorobiales</taxon>
        <taxon>Chlorobiaceae</taxon>
        <taxon>Chlorobaculum</taxon>
    </lineage>
</organism>
<name>A0A5C4S8J5_CHLTI</name>
<dbReference type="AlphaFoldDB" id="A0A5C4S8J5"/>
<proteinExistence type="predicted"/>
<dbReference type="EMBL" id="VDCH01000003">
    <property type="protein sequence ID" value="TNJ39810.1"/>
    <property type="molecule type" value="Genomic_DNA"/>
</dbReference>